<gene>
    <name evidence="6" type="ORF">METZ01_LOCUS373722</name>
</gene>
<comment type="similarity">
    <text evidence="1">Belongs to the peptidase S49 family.</text>
</comment>
<dbReference type="Pfam" id="PF01343">
    <property type="entry name" value="Peptidase_S49"/>
    <property type="match status" value="2"/>
</dbReference>
<evidence type="ECO:0000256" key="4">
    <source>
        <dbReference type="ARBA" id="ARBA00022825"/>
    </source>
</evidence>
<proteinExistence type="inferred from homology"/>
<dbReference type="GO" id="GO:0006508">
    <property type="term" value="P:proteolysis"/>
    <property type="evidence" value="ECO:0007669"/>
    <property type="project" value="UniProtKB-KW"/>
</dbReference>
<dbReference type="InterPro" id="IPR047272">
    <property type="entry name" value="S49_SppA_C"/>
</dbReference>
<keyword evidence="2" id="KW-0645">Protease</keyword>
<evidence type="ECO:0000256" key="2">
    <source>
        <dbReference type="ARBA" id="ARBA00022670"/>
    </source>
</evidence>
<dbReference type="GO" id="GO:0008236">
    <property type="term" value="F:serine-type peptidase activity"/>
    <property type="evidence" value="ECO:0007669"/>
    <property type="project" value="UniProtKB-KW"/>
</dbReference>
<dbReference type="Gene3D" id="6.20.330.10">
    <property type="match status" value="1"/>
</dbReference>
<dbReference type="InterPro" id="IPR029045">
    <property type="entry name" value="ClpP/crotonase-like_dom_sf"/>
</dbReference>
<dbReference type="CDD" id="cd07023">
    <property type="entry name" value="S49_Sppa_N_C"/>
    <property type="match status" value="1"/>
</dbReference>
<dbReference type="EMBL" id="UINC01136225">
    <property type="protein sequence ID" value="SVD20868.1"/>
    <property type="molecule type" value="Genomic_DNA"/>
</dbReference>
<dbReference type="PANTHER" id="PTHR33209">
    <property type="entry name" value="PROTEASE 4"/>
    <property type="match status" value="1"/>
</dbReference>
<feature type="domain" description="Peptidase S49" evidence="5">
    <location>
        <begin position="243"/>
        <end position="301"/>
    </location>
</feature>
<dbReference type="SUPFAM" id="SSF52096">
    <property type="entry name" value="ClpP/crotonase"/>
    <property type="match status" value="2"/>
</dbReference>
<dbReference type="Gene3D" id="3.90.226.10">
    <property type="entry name" value="2-enoyl-CoA Hydratase, Chain A, domain 1"/>
    <property type="match status" value="1"/>
</dbReference>
<evidence type="ECO:0000256" key="3">
    <source>
        <dbReference type="ARBA" id="ARBA00022801"/>
    </source>
</evidence>
<organism evidence="6">
    <name type="scientific">marine metagenome</name>
    <dbReference type="NCBI Taxonomy" id="408172"/>
    <lineage>
        <taxon>unclassified sequences</taxon>
        <taxon>metagenomes</taxon>
        <taxon>ecological metagenomes</taxon>
    </lineage>
</organism>
<feature type="non-terminal residue" evidence="6">
    <location>
        <position position="302"/>
    </location>
</feature>
<feature type="domain" description="Peptidase S49" evidence="5">
    <location>
        <begin position="2"/>
        <end position="123"/>
    </location>
</feature>
<accession>A0A382THI3</accession>
<dbReference type="InterPro" id="IPR002142">
    <property type="entry name" value="Peptidase_S49"/>
</dbReference>
<evidence type="ECO:0000313" key="6">
    <source>
        <dbReference type="EMBL" id="SVD20868.1"/>
    </source>
</evidence>
<keyword evidence="3" id="KW-0378">Hydrolase</keyword>
<sequence length="302" mass="33433">MADEIYLNEYTGIELKGLHIKVTFFRGLLDTLLIVPEVFRVEHEGKSYKTAADPFLNRKISDEMRENYGELADDLYNLFVEYVSDGRDWDANHTRDIIDNGPYFLPQDAIAAGLADSIMYPDQFDDYVKSLNDEKIEIIKWEDIDRSDEYVHEWAPKKKEKIAIIYAVGGIVSGKSDPGPSGSSTMGDETIIKAIKSARENEDIKAILLRIDSGGGSALASDQMWREVRKTTDLASATTEKDTSNIKPFIASMSGVAASGGYYIACQADTIVAHPATITGSIGVIGFRPNFSKLLNKIGIRS</sequence>
<reference evidence="6" key="1">
    <citation type="submission" date="2018-05" db="EMBL/GenBank/DDBJ databases">
        <authorList>
            <person name="Lanie J.A."/>
            <person name="Ng W.-L."/>
            <person name="Kazmierczak K.M."/>
            <person name="Andrzejewski T.M."/>
            <person name="Davidsen T.M."/>
            <person name="Wayne K.J."/>
            <person name="Tettelin H."/>
            <person name="Glass J.I."/>
            <person name="Rusch D."/>
            <person name="Podicherti R."/>
            <person name="Tsui H.-C.T."/>
            <person name="Winkler M.E."/>
        </authorList>
    </citation>
    <scope>NUCLEOTIDE SEQUENCE</scope>
</reference>
<name>A0A382THI3_9ZZZZ</name>
<dbReference type="PANTHER" id="PTHR33209:SF1">
    <property type="entry name" value="PEPTIDASE S49 DOMAIN-CONTAINING PROTEIN"/>
    <property type="match status" value="1"/>
</dbReference>
<evidence type="ECO:0000256" key="1">
    <source>
        <dbReference type="ARBA" id="ARBA00008683"/>
    </source>
</evidence>
<protein>
    <recommendedName>
        <fullName evidence="5">Peptidase S49 domain-containing protein</fullName>
    </recommendedName>
</protein>
<evidence type="ECO:0000259" key="5">
    <source>
        <dbReference type="Pfam" id="PF01343"/>
    </source>
</evidence>
<keyword evidence="4" id="KW-0720">Serine protease</keyword>
<dbReference type="AlphaFoldDB" id="A0A382THI3"/>